<accession>A0A8H4FPS2</accession>
<keyword evidence="2" id="KW-1185">Reference proteome</keyword>
<evidence type="ECO:0000313" key="2">
    <source>
        <dbReference type="Proteomes" id="UP000613401"/>
    </source>
</evidence>
<organism evidence="1 2">
    <name type="scientific">Colletotrichum gloeosporioides</name>
    <name type="common">Anthracnose fungus</name>
    <name type="synonym">Glomerella cingulata</name>
    <dbReference type="NCBI Taxonomy" id="474922"/>
    <lineage>
        <taxon>Eukaryota</taxon>
        <taxon>Fungi</taxon>
        <taxon>Dikarya</taxon>
        <taxon>Ascomycota</taxon>
        <taxon>Pezizomycotina</taxon>
        <taxon>Sordariomycetes</taxon>
        <taxon>Hypocreomycetidae</taxon>
        <taxon>Glomerellales</taxon>
        <taxon>Glomerellaceae</taxon>
        <taxon>Colletotrichum</taxon>
        <taxon>Colletotrichum gloeosporioides species complex</taxon>
    </lineage>
</organism>
<sequence length="153" mass="17151">MAYFEAEKVHWPPEPAVWPGSDLNVDSVRLLGRKGTAIEFLPRSTRSPFIGVCFTCQGYIYPHGYSRTLFGDEHTGADVKWWLHAKADTFVQFFNRITEDVSSLELVPLEITQQEVAAITAKTHTSVTSAAGNSGNQPLRNISIVNFQMDCRF</sequence>
<protein>
    <submittedName>
        <fullName evidence="1">Uncharacterized protein</fullName>
    </submittedName>
</protein>
<dbReference type="Proteomes" id="UP000613401">
    <property type="component" value="Unassembled WGS sequence"/>
</dbReference>
<dbReference type="EMBL" id="WVTB01000018">
    <property type="protein sequence ID" value="KAF3808684.1"/>
    <property type="molecule type" value="Genomic_DNA"/>
</dbReference>
<reference evidence="1" key="1">
    <citation type="journal article" date="2020" name="Phytopathology">
        <title>Genome sequence and comparative analysis of Colletotrichum gloeosporioides isolated from Liriodendron leaves.</title>
        <authorList>
            <person name="Fu F.F."/>
            <person name="Hao Z."/>
            <person name="Wang P."/>
            <person name="Lu Y."/>
            <person name="Xue L.J."/>
            <person name="Wei G."/>
            <person name="Tian Y."/>
            <person name="Baishi H."/>
            <person name="Xu H."/>
            <person name="Shi J."/>
            <person name="Cheng T."/>
            <person name="Wang G."/>
            <person name="Yi Y."/>
            <person name="Chen J."/>
        </authorList>
    </citation>
    <scope>NUCLEOTIDE SEQUENCE</scope>
    <source>
        <strain evidence="1">Lc1</strain>
    </source>
</reference>
<dbReference type="GeneID" id="69013700"/>
<comment type="caution">
    <text evidence="1">The sequence shown here is derived from an EMBL/GenBank/DDBJ whole genome shotgun (WGS) entry which is preliminary data.</text>
</comment>
<dbReference type="AlphaFoldDB" id="A0A8H4FPS2"/>
<proteinExistence type="predicted"/>
<dbReference type="RefSeq" id="XP_045267843.1">
    <property type="nucleotide sequence ID" value="XM_045406551.1"/>
</dbReference>
<evidence type="ECO:0000313" key="1">
    <source>
        <dbReference type="EMBL" id="KAF3808684.1"/>
    </source>
</evidence>
<gene>
    <name evidence="1" type="ORF">GCG54_00006552</name>
</gene>
<reference evidence="1" key="2">
    <citation type="submission" date="2020-03" db="EMBL/GenBank/DDBJ databases">
        <authorList>
            <person name="Fu F.-F."/>
            <person name="Chen J."/>
        </authorList>
    </citation>
    <scope>NUCLEOTIDE SEQUENCE</scope>
    <source>
        <strain evidence="1">Lc1</strain>
    </source>
</reference>
<name>A0A8H4FPS2_COLGL</name>